<gene>
    <name evidence="4" type="ORF">PECUL_23A033390</name>
</gene>
<dbReference type="InterPro" id="IPR036179">
    <property type="entry name" value="Ig-like_dom_sf"/>
</dbReference>
<evidence type="ECO:0000313" key="4">
    <source>
        <dbReference type="EMBL" id="CAH2327096.1"/>
    </source>
</evidence>
<proteinExistence type="predicted"/>
<keyword evidence="4" id="KW-0675">Receptor</keyword>
<dbReference type="PROSITE" id="PS50835">
    <property type="entry name" value="IG_LIKE"/>
    <property type="match status" value="3"/>
</dbReference>
<organism evidence="4 5">
    <name type="scientific">Pelobates cultripes</name>
    <name type="common">Western spadefoot toad</name>
    <dbReference type="NCBI Taxonomy" id="61616"/>
    <lineage>
        <taxon>Eukaryota</taxon>
        <taxon>Metazoa</taxon>
        <taxon>Chordata</taxon>
        <taxon>Craniata</taxon>
        <taxon>Vertebrata</taxon>
        <taxon>Euteleostomi</taxon>
        <taxon>Amphibia</taxon>
        <taxon>Batrachia</taxon>
        <taxon>Anura</taxon>
        <taxon>Pelobatoidea</taxon>
        <taxon>Pelobatidae</taxon>
        <taxon>Pelobates</taxon>
    </lineage>
</organism>
<dbReference type="InterPro" id="IPR050488">
    <property type="entry name" value="Ig_Fc_receptor"/>
</dbReference>
<evidence type="ECO:0000259" key="3">
    <source>
        <dbReference type="PROSITE" id="PS50835"/>
    </source>
</evidence>
<evidence type="ECO:0000313" key="5">
    <source>
        <dbReference type="Proteomes" id="UP001295444"/>
    </source>
</evidence>
<sequence length="465" mass="53167">MTEGVEITLTCDTIPRYPTNLRIAFYRDEEMVQGFSSSNKYQVQSARLEDSRNHTCEVRTSNYNVKKRSNMLHINIIERKGCLTDNCSVFMDSILHPLVFRSNIIKEYLQKLRLHHQLIRNIEGHFMGWKALFLKNTRHQSTPECWPAIHYHTFRTPNSPEKSCHILNKICNTAGGLFNMPIRLYAPGYTNSEGELFSPPKIKVSLQKMTEGAEMTLTCDTIPRYPTNLLFAFYRDEEMGEGGGWGPGGSPHWAPTHHSRGPHPPLMGICPYSRLLIPGSSLLCRDEEMVQGFSSSNKYQVQSARLEDSRNHTCEVRTSNYNAKKRSNMLHINIIELFSPPKIKVSLQKMTEGAEMTLTCDKIPRYPTNLLFAFYRDEEMVQGFGSSNRYQVQSSQVEDSGNYICESTTAPRDKRSWRQEQGDLGNNRSELINNIKAVSAPWTETSIKCCVLYGASHPHCVFYLP</sequence>
<keyword evidence="5" id="KW-1185">Reference proteome</keyword>
<name>A0AAD1TH23_PELCU</name>
<dbReference type="GO" id="GO:0009897">
    <property type="term" value="C:external side of plasma membrane"/>
    <property type="evidence" value="ECO:0007669"/>
    <property type="project" value="TreeGrafter"/>
</dbReference>
<dbReference type="AlphaFoldDB" id="A0AAD1TH23"/>
<dbReference type="InterPro" id="IPR013783">
    <property type="entry name" value="Ig-like_fold"/>
</dbReference>
<dbReference type="Gene3D" id="2.60.40.10">
    <property type="entry name" value="Immunoglobulins"/>
    <property type="match status" value="3"/>
</dbReference>
<feature type="domain" description="Ig-like" evidence="3">
    <location>
        <begin position="341"/>
        <end position="408"/>
    </location>
</feature>
<dbReference type="PANTHER" id="PTHR11481">
    <property type="entry name" value="IMMUNOGLOBULIN FC RECEPTOR"/>
    <property type="match status" value="1"/>
</dbReference>
<feature type="domain" description="Ig-like" evidence="3">
    <location>
        <begin position="200"/>
        <end position="331"/>
    </location>
</feature>
<keyword evidence="1" id="KW-0732">Signal</keyword>
<dbReference type="InterPro" id="IPR007110">
    <property type="entry name" value="Ig-like_dom"/>
</dbReference>
<dbReference type="SUPFAM" id="SSF48726">
    <property type="entry name" value="Immunoglobulin"/>
    <property type="match status" value="3"/>
</dbReference>
<dbReference type="EMBL" id="OW240924">
    <property type="protein sequence ID" value="CAH2327096.1"/>
    <property type="molecule type" value="Genomic_DNA"/>
</dbReference>
<dbReference type="GO" id="GO:0006955">
    <property type="term" value="P:immune response"/>
    <property type="evidence" value="ECO:0007669"/>
    <property type="project" value="TreeGrafter"/>
</dbReference>
<evidence type="ECO:0000256" key="1">
    <source>
        <dbReference type="ARBA" id="ARBA00022729"/>
    </source>
</evidence>
<dbReference type="Proteomes" id="UP001295444">
    <property type="component" value="Chromosome 13"/>
</dbReference>
<dbReference type="Pfam" id="PF13895">
    <property type="entry name" value="Ig_2"/>
    <property type="match status" value="2"/>
</dbReference>
<dbReference type="GO" id="GO:0004888">
    <property type="term" value="F:transmembrane signaling receptor activity"/>
    <property type="evidence" value="ECO:0007669"/>
    <property type="project" value="TreeGrafter"/>
</dbReference>
<evidence type="ECO:0000256" key="2">
    <source>
        <dbReference type="ARBA" id="ARBA00023157"/>
    </source>
</evidence>
<protein>
    <submittedName>
        <fullName evidence="4">Fc receptor 3</fullName>
    </submittedName>
</protein>
<dbReference type="GO" id="GO:0007166">
    <property type="term" value="P:cell surface receptor signaling pathway"/>
    <property type="evidence" value="ECO:0007669"/>
    <property type="project" value="TreeGrafter"/>
</dbReference>
<dbReference type="PANTHER" id="PTHR11481:SF64">
    <property type="entry name" value="FC RECEPTOR-LIKE PROTEIN 4"/>
    <property type="match status" value="1"/>
</dbReference>
<reference evidence="4" key="1">
    <citation type="submission" date="2022-03" db="EMBL/GenBank/DDBJ databases">
        <authorList>
            <person name="Alioto T."/>
            <person name="Alioto T."/>
            <person name="Gomez Garrido J."/>
        </authorList>
    </citation>
    <scope>NUCLEOTIDE SEQUENCE</scope>
</reference>
<feature type="domain" description="Ig-like" evidence="3">
    <location>
        <begin position="1"/>
        <end position="66"/>
    </location>
</feature>
<accession>A0AAD1TH23</accession>
<keyword evidence="2" id="KW-1015">Disulfide bond</keyword>